<keyword evidence="6 8" id="KW-0689">Ribosomal protein</keyword>
<dbReference type="SUPFAM" id="SSF50249">
    <property type="entry name" value="Nucleic acid-binding proteins"/>
    <property type="match status" value="1"/>
</dbReference>
<dbReference type="NCBIfam" id="NF004123">
    <property type="entry name" value="PRK05610.1"/>
    <property type="match status" value="1"/>
</dbReference>
<evidence type="ECO:0000256" key="4">
    <source>
        <dbReference type="ARBA" id="ARBA00022730"/>
    </source>
</evidence>
<gene>
    <name evidence="8" type="primary">rpsQ</name>
    <name evidence="11" type="ORF">SAMN05421773_101162</name>
</gene>
<evidence type="ECO:0000256" key="1">
    <source>
        <dbReference type="ARBA" id="ARBA00002932"/>
    </source>
</evidence>
<evidence type="ECO:0000256" key="8">
    <source>
        <dbReference type="HAMAP-Rule" id="MF_01345"/>
    </source>
</evidence>
<dbReference type="GO" id="GO:0003735">
    <property type="term" value="F:structural constituent of ribosome"/>
    <property type="evidence" value="ECO:0007669"/>
    <property type="project" value="UniProtKB-UniRule"/>
</dbReference>
<organism evidence="11 12">
    <name type="scientific">Streptomyces aidingensis</name>
    <dbReference type="NCBI Taxonomy" id="910347"/>
    <lineage>
        <taxon>Bacteria</taxon>
        <taxon>Bacillati</taxon>
        <taxon>Actinomycetota</taxon>
        <taxon>Actinomycetes</taxon>
        <taxon>Kitasatosporales</taxon>
        <taxon>Streptomycetaceae</taxon>
        <taxon>Streptomyces</taxon>
    </lineage>
</organism>
<evidence type="ECO:0000313" key="11">
    <source>
        <dbReference type="EMBL" id="SFB82778.1"/>
    </source>
</evidence>
<evidence type="ECO:0000256" key="2">
    <source>
        <dbReference type="ARBA" id="ARBA00010254"/>
    </source>
</evidence>
<protein>
    <recommendedName>
        <fullName evidence="8">Small ribosomal subunit protein uS17</fullName>
    </recommendedName>
</protein>
<dbReference type="OrthoDB" id="9811714at2"/>
<dbReference type="NCBIfam" id="TIGR03635">
    <property type="entry name" value="uS17_bact"/>
    <property type="match status" value="1"/>
</dbReference>
<dbReference type="PANTHER" id="PTHR10744:SF1">
    <property type="entry name" value="SMALL RIBOSOMAL SUBUNIT PROTEIN US17M"/>
    <property type="match status" value="1"/>
</dbReference>
<dbReference type="FunFam" id="2.40.50.140:FF:000026">
    <property type="entry name" value="30S ribosomal protein S17"/>
    <property type="match status" value="1"/>
</dbReference>
<dbReference type="HAMAP" id="MF_01345_B">
    <property type="entry name" value="Ribosomal_uS17_B"/>
    <property type="match status" value="1"/>
</dbReference>
<dbReference type="Proteomes" id="UP000199207">
    <property type="component" value="Unassembled WGS sequence"/>
</dbReference>
<dbReference type="EMBL" id="FOLM01000001">
    <property type="protein sequence ID" value="SFB82778.1"/>
    <property type="molecule type" value="Genomic_DNA"/>
</dbReference>
<dbReference type="InterPro" id="IPR019979">
    <property type="entry name" value="Ribosomal_uS17_CS"/>
</dbReference>
<dbReference type="Gene3D" id="2.40.50.140">
    <property type="entry name" value="Nucleic acid-binding proteins"/>
    <property type="match status" value="1"/>
</dbReference>
<reference evidence="11 12" key="1">
    <citation type="submission" date="2016-10" db="EMBL/GenBank/DDBJ databases">
        <authorList>
            <person name="de Groot N.N."/>
        </authorList>
    </citation>
    <scope>NUCLEOTIDE SEQUENCE [LARGE SCALE GENOMIC DNA]</scope>
    <source>
        <strain evidence="11 12">CGMCC 4.5739</strain>
    </source>
</reference>
<dbReference type="InterPro" id="IPR012340">
    <property type="entry name" value="NA-bd_OB-fold"/>
</dbReference>
<dbReference type="STRING" id="910347.SAMN05421773_101162"/>
<dbReference type="PANTHER" id="PTHR10744">
    <property type="entry name" value="40S RIBOSOMAL PROTEIN S11 FAMILY MEMBER"/>
    <property type="match status" value="1"/>
</dbReference>
<feature type="region of interest" description="Disordered" evidence="10">
    <location>
        <begin position="1"/>
        <end position="24"/>
    </location>
</feature>
<dbReference type="InterPro" id="IPR000266">
    <property type="entry name" value="Ribosomal_uS17"/>
</dbReference>
<dbReference type="GO" id="GO:0022627">
    <property type="term" value="C:cytosolic small ribosomal subunit"/>
    <property type="evidence" value="ECO:0007669"/>
    <property type="project" value="UniProtKB-UniRule"/>
</dbReference>
<keyword evidence="7 8" id="KW-0687">Ribonucleoprotein</keyword>
<keyword evidence="4 8" id="KW-0699">rRNA-binding</keyword>
<evidence type="ECO:0000256" key="10">
    <source>
        <dbReference type="SAM" id="MobiDB-lite"/>
    </source>
</evidence>
<comment type="subunit">
    <text evidence="3 8">Part of the 30S ribosomal subunit.</text>
</comment>
<dbReference type="GO" id="GO:0019843">
    <property type="term" value="F:rRNA binding"/>
    <property type="evidence" value="ECO:0007669"/>
    <property type="project" value="UniProtKB-UniRule"/>
</dbReference>
<accession>A0A1I1EBL6</accession>
<proteinExistence type="inferred from homology"/>
<evidence type="ECO:0000256" key="5">
    <source>
        <dbReference type="ARBA" id="ARBA00022884"/>
    </source>
</evidence>
<comment type="similarity">
    <text evidence="2 8 9">Belongs to the universal ribosomal protein uS17 family.</text>
</comment>
<evidence type="ECO:0000256" key="7">
    <source>
        <dbReference type="ARBA" id="ARBA00023274"/>
    </source>
</evidence>
<evidence type="ECO:0000313" key="12">
    <source>
        <dbReference type="Proteomes" id="UP000199207"/>
    </source>
</evidence>
<evidence type="ECO:0000256" key="3">
    <source>
        <dbReference type="ARBA" id="ARBA00011458"/>
    </source>
</evidence>
<dbReference type="PRINTS" id="PR00973">
    <property type="entry name" value="RIBOSOMALS17"/>
</dbReference>
<evidence type="ECO:0000256" key="9">
    <source>
        <dbReference type="RuleBase" id="RU003872"/>
    </source>
</evidence>
<dbReference type="CDD" id="cd00364">
    <property type="entry name" value="Ribosomal_uS17"/>
    <property type="match status" value="1"/>
</dbReference>
<dbReference type="PROSITE" id="PS00056">
    <property type="entry name" value="RIBOSOMAL_S17"/>
    <property type="match status" value="1"/>
</dbReference>
<dbReference type="Pfam" id="PF00366">
    <property type="entry name" value="Ribosomal_S17"/>
    <property type="match status" value="1"/>
</dbReference>
<dbReference type="RefSeq" id="WP_093836628.1">
    <property type="nucleotide sequence ID" value="NZ_FOLM01000001.1"/>
</dbReference>
<keyword evidence="12" id="KW-1185">Reference proteome</keyword>
<comment type="function">
    <text evidence="1 8">One of the primary rRNA binding proteins, it binds specifically to the 5'-end of 16S ribosomal RNA.</text>
</comment>
<sequence>MSEDQNNVTQTGTQQRGRRKVREGLVVSDKMDKTVVVAVEDRVKHALYGKVIRRTSKLKAHDEQNAAGVGDRVLLMETRPLSATKRWRIVEILEKAK</sequence>
<evidence type="ECO:0000256" key="6">
    <source>
        <dbReference type="ARBA" id="ARBA00022980"/>
    </source>
</evidence>
<name>A0A1I1EBL6_9ACTN</name>
<dbReference type="AlphaFoldDB" id="A0A1I1EBL6"/>
<dbReference type="InterPro" id="IPR019984">
    <property type="entry name" value="Ribosomal_uS17_bact/chlr"/>
</dbReference>
<feature type="compositionally biased region" description="Polar residues" evidence="10">
    <location>
        <begin position="1"/>
        <end position="15"/>
    </location>
</feature>
<keyword evidence="5 8" id="KW-0694">RNA-binding</keyword>
<dbReference type="GO" id="GO:0006412">
    <property type="term" value="P:translation"/>
    <property type="evidence" value="ECO:0007669"/>
    <property type="project" value="UniProtKB-UniRule"/>
</dbReference>